<name>A0A9P8KWI7_9PEZI</name>
<dbReference type="Proteomes" id="UP000698800">
    <property type="component" value="Unassembled WGS sequence"/>
</dbReference>
<protein>
    <recommendedName>
        <fullName evidence="1">Dienelactone hydrolase domain-containing protein</fullName>
    </recommendedName>
</protein>
<dbReference type="InterPro" id="IPR029058">
    <property type="entry name" value="AB_hydrolase_fold"/>
</dbReference>
<sequence>MTSNAPTKCCTIGVLHEGTPTGEIKAIGETPTYFAYPPSRSTEYAVLILTDVIGYTSTNVQLVADQFAANGYFVVMPDLFHGDPVKLNRDPGYDIMKWLEGHPADIVDPVVEEVLAAMKKDYGVKKIGAVGHCFGAKYAIRFLSAAVSCAYVAHPAFVTSEELRAVKGPLSISACEHDDSFTVEKRYESEAILREVGVPYQINLFSHADHGFSVRSDMSIRAIRWAKEQAFVQAVQWLDEHLKRDSQ</sequence>
<feature type="domain" description="Dienelactone hydrolase" evidence="1">
    <location>
        <begin position="32"/>
        <end position="241"/>
    </location>
</feature>
<dbReference type="GO" id="GO:0016787">
    <property type="term" value="F:hydrolase activity"/>
    <property type="evidence" value="ECO:0007669"/>
    <property type="project" value="InterPro"/>
</dbReference>
<dbReference type="AlphaFoldDB" id="A0A9P8KWI7"/>
<reference evidence="2" key="1">
    <citation type="submission" date="2021-03" db="EMBL/GenBank/DDBJ databases">
        <title>Comparative genomics and phylogenomic investigation of the class Geoglossomycetes provide insights into ecological specialization and systematics.</title>
        <authorList>
            <person name="Melie T."/>
            <person name="Pirro S."/>
            <person name="Miller A.N."/>
            <person name="Quandt A."/>
        </authorList>
    </citation>
    <scope>NUCLEOTIDE SEQUENCE</scope>
    <source>
        <strain evidence="2">GBOQ0MN5Z8</strain>
    </source>
</reference>
<dbReference type="Pfam" id="PF01738">
    <property type="entry name" value="DLH"/>
    <property type="match status" value="1"/>
</dbReference>
<comment type="caution">
    <text evidence="2">The sequence shown here is derived from an EMBL/GenBank/DDBJ whole genome shotgun (WGS) entry which is preliminary data.</text>
</comment>
<evidence type="ECO:0000259" key="1">
    <source>
        <dbReference type="Pfam" id="PF01738"/>
    </source>
</evidence>
<dbReference type="PANTHER" id="PTHR17630">
    <property type="entry name" value="DIENELACTONE HYDROLASE"/>
    <property type="match status" value="1"/>
</dbReference>
<gene>
    <name evidence="2" type="ORF">FGG08_004919</name>
</gene>
<dbReference type="EMBL" id="JAGHQL010000107">
    <property type="protein sequence ID" value="KAH0538470.1"/>
    <property type="molecule type" value="Genomic_DNA"/>
</dbReference>
<dbReference type="InterPro" id="IPR002925">
    <property type="entry name" value="Dienelactn_hydro"/>
</dbReference>
<dbReference type="OrthoDB" id="17560at2759"/>
<dbReference type="PANTHER" id="PTHR17630:SF44">
    <property type="entry name" value="PROTEIN AIM2"/>
    <property type="match status" value="1"/>
</dbReference>
<keyword evidence="3" id="KW-1185">Reference proteome</keyword>
<dbReference type="SUPFAM" id="SSF53474">
    <property type="entry name" value="alpha/beta-Hydrolases"/>
    <property type="match status" value="1"/>
</dbReference>
<accession>A0A9P8KWI7</accession>
<evidence type="ECO:0000313" key="3">
    <source>
        <dbReference type="Proteomes" id="UP000698800"/>
    </source>
</evidence>
<proteinExistence type="predicted"/>
<dbReference type="Gene3D" id="3.40.50.1820">
    <property type="entry name" value="alpha/beta hydrolase"/>
    <property type="match status" value="1"/>
</dbReference>
<evidence type="ECO:0000313" key="2">
    <source>
        <dbReference type="EMBL" id="KAH0538470.1"/>
    </source>
</evidence>
<organism evidence="2 3">
    <name type="scientific">Glutinoglossum americanum</name>
    <dbReference type="NCBI Taxonomy" id="1670608"/>
    <lineage>
        <taxon>Eukaryota</taxon>
        <taxon>Fungi</taxon>
        <taxon>Dikarya</taxon>
        <taxon>Ascomycota</taxon>
        <taxon>Pezizomycotina</taxon>
        <taxon>Geoglossomycetes</taxon>
        <taxon>Geoglossales</taxon>
        <taxon>Geoglossaceae</taxon>
        <taxon>Glutinoglossum</taxon>
    </lineage>
</organism>